<evidence type="ECO:0000259" key="10">
    <source>
        <dbReference type="PROSITE" id="PS51330"/>
    </source>
</evidence>
<reference evidence="11 12" key="1">
    <citation type="submission" date="2019-02" db="EMBL/GenBank/DDBJ databases">
        <title>Deep-cultivation of Planctomycetes and their phenomic and genomic characterization uncovers novel biology.</title>
        <authorList>
            <person name="Wiegand S."/>
            <person name="Jogler M."/>
            <person name="Boedeker C."/>
            <person name="Pinto D."/>
            <person name="Vollmers J."/>
            <person name="Rivas-Marin E."/>
            <person name="Kohn T."/>
            <person name="Peeters S.H."/>
            <person name="Heuer A."/>
            <person name="Rast P."/>
            <person name="Oberbeckmann S."/>
            <person name="Bunk B."/>
            <person name="Jeske O."/>
            <person name="Meyerdierks A."/>
            <person name="Storesund J.E."/>
            <person name="Kallscheuer N."/>
            <person name="Luecker S."/>
            <person name="Lage O.M."/>
            <person name="Pohl T."/>
            <person name="Merkel B.J."/>
            <person name="Hornburger P."/>
            <person name="Mueller R.-W."/>
            <person name="Bruemmer F."/>
            <person name="Labrenz M."/>
            <person name="Spormann A.M."/>
            <person name="Op Den Camp H."/>
            <person name="Overmann J."/>
            <person name="Amann R."/>
            <person name="Jetten M.S.M."/>
            <person name="Mascher T."/>
            <person name="Medema M.H."/>
            <person name="Devos D.P."/>
            <person name="Kaster A.-K."/>
            <person name="Ovreas L."/>
            <person name="Rohde M."/>
            <person name="Galperin M.Y."/>
            <person name="Jogler C."/>
        </authorList>
    </citation>
    <scope>NUCLEOTIDE SEQUENCE [LARGE SCALE GENOMIC DNA]</scope>
    <source>
        <strain evidence="11 12">Pla123a</strain>
    </source>
</reference>
<evidence type="ECO:0000313" key="12">
    <source>
        <dbReference type="Proteomes" id="UP000318478"/>
    </source>
</evidence>
<dbReference type="PANTHER" id="PTHR48069:SF3">
    <property type="entry name" value="DIHYDROFOLATE REDUCTASE"/>
    <property type="match status" value="1"/>
</dbReference>
<comment type="similarity">
    <text evidence="2 8 9">Belongs to the dihydrofolate reductase family.</text>
</comment>
<feature type="domain" description="DHFR" evidence="10">
    <location>
        <begin position="2"/>
        <end position="173"/>
    </location>
</feature>
<dbReference type="Gene3D" id="3.40.430.10">
    <property type="entry name" value="Dihydrofolate Reductase, subunit A"/>
    <property type="match status" value="1"/>
</dbReference>
<dbReference type="GO" id="GO:0050661">
    <property type="term" value="F:NADP binding"/>
    <property type="evidence" value="ECO:0007669"/>
    <property type="project" value="InterPro"/>
</dbReference>
<dbReference type="Pfam" id="PF00186">
    <property type="entry name" value="DHFR_1"/>
    <property type="match status" value="1"/>
</dbReference>
<dbReference type="InterPro" id="IPR024072">
    <property type="entry name" value="DHFR-like_dom_sf"/>
</dbReference>
<dbReference type="PRINTS" id="PR00070">
    <property type="entry name" value="DHFR"/>
</dbReference>
<dbReference type="OrthoDB" id="9804315at2"/>
<dbReference type="GO" id="GO:0004146">
    <property type="term" value="F:dihydrofolate reductase activity"/>
    <property type="evidence" value="ECO:0007669"/>
    <property type="project" value="UniProtKB-EC"/>
</dbReference>
<gene>
    <name evidence="11" type="primary">dfrA</name>
    <name evidence="11" type="ORF">Pla123a_05890</name>
</gene>
<dbReference type="InterPro" id="IPR012259">
    <property type="entry name" value="DHFR"/>
</dbReference>
<dbReference type="GO" id="GO:0006730">
    <property type="term" value="P:one-carbon metabolic process"/>
    <property type="evidence" value="ECO:0007669"/>
    <property type="project" value="UniProtKB-KW"/>
</dbReference>
<comment type="catalytic activity">
    <reaction evidence="8">
        <text>(6S)-5,6,7,8-tetrahydrofolate + NADP(+) = 7,8-dihydrofolate + NADPH + H(+)</text>
        <dbReference type="Rhea" id="RHEA:15009"/>
        <dbReference type="ChEBI" id="CHEBI:15378"/>
        <dbReference type="ChEBI" id="CHEBI:57451"/>
        <dbReference type="ChEBI" id="CHEBI:57453"/>
        <dbReference type="ChEBI" id="CHEBI:57783"/>
        <dbReference type="ChEBI" id="CHEBI:58349"/>
        <dbReference type="EC" id="1.5.1.3"/>
    </reaction>
</comment>
<comment type="function">
    <text evidence="7 8">Key enzyme in folate metabolism. Catalyzes an essential reaction for de novo glycine and purine synthesis, and for DNA precursor synthesis.</text>
</comment>
<keyword evidence="6 8" id="KW-0560">Oxidoreductase</keyword>
<dbReference type="PROSITE" id="PS00075">
    <property type="entry name" value="DHFR_1"/>
    <property type="match status" value="1"/>
</dbReference>
<dbReference type="GO" id="GO:0046452">
    <property type="term" value="P:dihydrofolate metabolic process"/>
    <property type="evidence" value="ECO:0007669"/>
    <property type="project" value="TreeGrafter"/>
</dbReference>
<evidence type="ECO:0000256" key="2">
    <source>
        <dbReference type="ARBA" id="ARBA00009539"/>
    </source>
</evidence>
<keyword evidence="4 8" id="KW-0554">One-carbon metabolism</keyword>
<dbReference type="UniPathway" id="UPA00077">
    <property type="reaction ID" value="UER00158"/>
</dbReference>
<proteinExistence type="inferred from homology"/>
<dbReference type="EMBL" id="SJPO01000001">
    <property type="protein sequence ID" value="TWT85782.1"/>
    <property type="molecule type" value="Genomic_DNA"/>
</dbReference>
<sequence>MKLSIITAASENNVIGQDGGLPWRLPADLKWFRNHTIGHCIIQGRKTYESHDRPLPGRTSIVLTSSPEKVSVPTDLKEGTAVATATSLDEAIATAAGVAAPTDQVFIGGGSRVYADALPRVDRIYLTRVHATIPDGDATFPEVDWSQFTLTESTDHPADEKHEHAFTFEVWDRK</sequence>
<dbReference type="InterPro" id="IPR001796">
    <property type="entry name" value="DHFR_dom"/>
</dbReference>
<keyword evidence="5 8" id="KW-0521">NADP</keyword>
<evidence type="ECO:0000256" key="9">
    <source>
        <dbReference type="RuleBase" id="RU004474"/>
    </source>
</evidence>
<comment type="pathway">
    <text evidence="1 8">Cofactor biosynthesis; tetrahydrofolate biosynthesis; 5,6,7,8-tetrahydrofolate from 7,8-dihydrofolate: step 1/1.</text>
</comment>
<organism evidence="11 12">
    <name type="scientific">Posidoniimonas polymericola</name>
    <dbReference type="NCBI Taxonomy" id="2528002"/>
    <lineage>
        <taxon>Bacteria</taxon>
        <taxon>Pseudomonadati</taxon>
        <taxon>Planctomycetota</taxon>
        <taxon>Planctomycetia</taxon>
        <taxon>Pirellulales</taxon>
        <taxon>Lacipirellulaceae</taxon>
        <taxon>Posidoniimonas</taxon>
    </lineage>
</organism>
<dbReference type="InterPro" id="IPR017925">
    <property type="entry name" value="DHFR_CS"/>
</dbReference>
<evidence type="ECO:0000313" key="11">
    <source>
        <dbReference type="EMBL" id="TWT85782.1"/>
    </source>
</evidence>
<evidence type="ECO:0000256" key="8">
    <source>
        <dbReference type="PIRNR" id="PIRNR000194"/>
    </source>
</evidence>
<evidence type="ECO:0000256" key="4">
    <source>
        <dbReference type="ARBA" id="ARBA00022563"/>
    </source>
</evidence>
<evidence type="ECO:0000256" key="3">
    <source>
        <dbReference type="ARBA" id="ARBA00012856"/>
    </source>
</evidence>
<keyword evidence="12" id="KW-1185">Reference proteome</keyword>
<comment type="caution">
    <text evidence="11">The sequence shown here is derived from an EMBL/GenBank/DDBJ whole genome shotgun (WGS) entry which is preliminary data.</text>
</comment>
<dbReference type="GO" id="GO:0046654">
    <property type="term" value="P:tetrahydrofolate biosynthetic process"/>
    <property type="evidence" value="ECO:0007669"/>
    <property type="project" value="UniProtKB-UniPathway"/>
</dbReference>
<dbReference type="PROSITE" id="PS51330">
    <property type="entry name" value="DHFR_2"/>
    <property type="match status" value="1"/>
</dbReference>
<accession>A0A5C5ZEM7</accession>
<dbReference type="GO" id="GO:0046655">
    <property type="term" value="P:folic acid metabolic process"/>
    <property type="evidence" value="ECO:0007669"/>
    <property type="project" value="TreeGrafter"/>
</dbReference>
<evidence type="ECO:0000256" key="6">
    <source>
        <dbReference type="ARBA" id="ARBA00023002"/>
    </source>
</evidence>
<dbReference type="PANTHER" id="PTHR48069">
    <property type="entry name" value="DIHYDROFOLATE REDUCTASE"/>
    <property type="match status" value="1"/>
</dbReference>
<dbReference type="CDD" id="cd00209">
    <property type="entry name" value="DHFR"/>
    <property type="match status" value="1"/>
</dbReference>
<dbReference type="PIRSF" id="PIRSF000194">
    <property type="entry name" value="DHFR"/>
    <property type="match status" value="1"/>
</dbReference>
<evidence type="ECO:0000256" key="7">
    <source>
        <dbReference type="ARBA" id="ARBA00025067"/>
    </source>
</evidence>
<dbReference type="Proteomes" id="UP000318478">
    <property type="component" value="Unassembled WGS sequence"/>
</dbReference>
<dbReference type="AlphaFoldDB" id="A0A5C5ZEM7"/>
<evidence type="ECO:0000256" key="5">
    <source>
        <dbReference type="ARBA" id="ARBA00022857"/>
    </source>
</evidence>
<dbReference type="EC" id="1.5.1.3" evidence="3 8"/>
<name>A0A5C5ZEM7_9BACT</name>
<protein>
    <recommendedName>
        <fullName evidence="3 8">Dihydrofolate reductase</fullName>
        <ecNumber evidence="3 8">1.5.1.3</ecNumber>
    </recommendedName>
</protein>
<dbReference type="RefSeq" id="WP_146584017.1">
    <property type="nucleotide sequence ID" value="NZ_SJPO01000001.1"/>
</dbReference>
<evidence type="ECO:0000256" key="1">
    <source>
        <dbReference type="ARBA" id="ARBA00004903"/>
    </source>
</evidence>
<dbReference type="SUPFAM" id="SSF53597">
    <property type="entry name" value="Dihydrofolate reductase-like"/>
    <property type="match status" value="1"/>
</dbReference>